<keyword evidence="1" id="KW-1133">Transmembrane helix</keyword>
<evidence type="ECO:0000313" key="2">
    <source>
        <dbReference type="EMBL" id="KZV41937.1"/>
    </source>
</evidence>
<reference evidence="2 3" key="1">
    <citation type="journal article" date="2015" name="Proc. Natl. Acad. Sci. U.S.A.">
        <title>The resurrection genome of Boea hygrometrica: A blueprint for survival of dehydration.</title>
        <authorList>
            <person name="Xiao L."/>
            <person name="Yang G."/>
            <person name="Zhang L."/>
            <person name="Yang X."/>
            <person name="Zhao S."/>
            <person name="Ji Z."/>
            <person name="Zhou Q."/>
            <person name="Hu M."/>
            <person name="Wang Y."/>
            <person name="Chen M."/>
            <person name="Xu Y."/>
            <person name="Jin H."/>
            <person name="Xiao X."/>
            <person name="Hu G."/>
            <person name="Bao F."/>
            <person name="Hu Y."/>
            <person name="Wan P."/>
            <person name="Li L."/>
            <person name="Deng X."/>
            <person name="Kuang T."/>
            <person name="Xiang C."/>
            <person name="Zhu J.K."/>
            <person name="Oliver M.J."/>
            <person name="He Y."/>
        </authorList>
    </citation>
    <scope>NUCLEOTIDE SEQUENCE [LARGE SCALE GENOMIC DNA]</scope>
    <source>
        <strain evidence="3">cv. XS01</strain>
    </source>
</reference>
<dbReference type="EMBL" id="KQ999325">
    <property type="protein sequence ID" value="KZV41937.1"/>
    <property type="molecule type" value="Genomic_DNA"/>
</dbReference>
<dbReference type="Proteomes" id="UP000250235">
    <property type="component" value="Unassembled WGS sequence"/>
</dbReference>
<feature type="transmembrane region" description="Helical" evidence="1">
    <location>
        <begin position="159"/>
        <end position="183"/>
    </location>
</feature>
<evidence type="ECO:0000256" key="1">
    <source>
        <dbReference type="SAM" id="Phobius"/>
    </source>
</evidence>
<name>A0A2Z7C5E2_9LAMI</name>
<sequence length="212" mass="23008">MTSAESVDGSAMMMSAVMSSQLAVSYSTTIRWYLKLAIAKRCPNYSFPKWVRDERAFQEESNATLNIKNGDRSLRESTEEAHGLTGWRVVGPLAIPCNPAGGAHACVDDEPLYFPRGAIGSLPKPGDVSQLLFPIRLAFRLLPMFFVPLMHLHDMIHCMLYLIAVLCCSSYWGLTPMSLWGWLFCLPTCCSGLPGYSAGLGVDPAGGAPAGA</sequence>
<keyword evidence="1" id="KW-0812">Transmembrane</keyword>
<proteinExistence type="predicted"/>
<evidence type="ECO:0000313" key="3">
    <source>
        <dbReference type="Proteomes" id="UP000250235"/>
    </source>
</evidence>
<gene>
    <name evidence="2" type="ORF">F511_22052</name>
</gene>
<accession>A0A2Z7C5E2</accession>
<dbReference type="AlphaFoldDB" id="A0A2Z7C5E2"/>
<organism evidence="2 3">
    <name type="scientific">Dorcoceras hygrometricum</name>
    <dbReference type="NCBI Taxonomy" id="472368"/>
    <lineage>
        <taxon>Eukaryota</taxon>
        <taxon>Viridiplantae</taxon>
        <taxon>Streptophyta</taxon>
        <taxon>Embryophyta</taxon>
        <taxon>Tracheophyta</taxon>
        <taxon>Spermatophyta</taxon>
        <taxon>Magnoliopsida</taxon>
        <taxon>eudicotyledons</taxon>
        <taxon>Gunneridae</taxon>
        <taxon>Pentapetalae</taxon>
        <taxon>asterids</taxon>
        <taxon>lamiids</taxon>
        <taxon>Lamiales</taxon>
        <taxon>Gesneriaceae</taxon>
        <taxon>Didymocarpoideae</taxon>
        <taxon>Trichosporeae</taxon>
        <taxon>Loxocarpinae</taxon>
        <taxon>Dorcoceras</taxon>
    </lineage>
</organism>
<keyword evidence="3" id="KW-1185">Reference proteome</keyword>
<keyword evidence="1" id="KW-0472">Membrane</keyword>
<protein>
    <submittedName>
        <fullName evidence="2">Triacylglycerol lipase 2-like</fullName>
    </submittedName>
</protein>